<evidence type="ECO:0000313" key="1">
    <source>
        <dbReference type="EMBL" id="SNT75929.1"/>
    </source>
</evidence>
<reference evidence="1 2" key="1">
    <citation type="submission" date="2017-07" db="EMBL/GenBank/DDBJ databases">
        <authorList>
            <person name="Sun Z.S."/>
            <person name="Albrecht U."/>
            <person name="Echele G."/>
            <person name="Lee C.C."/>
        </authorList>
    </citation>
    <scope>NUCLEOTIDE SEQUENCE [LARGE SCALE GENOMIC DNA]</scope>
    <source>
        <strain evidence="1 2">CGMCC 1.12710</strain>
    </source>
</reference>
<name>A0A239Q002_9PROT</name>
<protein>
    <recommendedName>
        <fullName evidence="3">Tyrosine specific protein phosphatases domain-containing protein</fullName>
    </recommendedName>
</protein>
<keyword evidence="2" id="KW-1185">Reference proteome</keyword>
<proteinExistence type="predicted"/>
<gene>
    <name evidence="1" type="ORF">SAMN06297382_2994</name>
</gene>
<dbReference type="InterPro" id="IPR029021">
    <property type="entry name" value="Prot-tyrosine_phosphatase-like"/>
</dbReference>
<dbReference type="Gene3D" id="3.90.190.10">
    <property type="entry name" value="Protein tyrosine phosphatase superfamily"/>
    <property type="match status" value="1"/>
</dbReference>
<dbReference type="InterPro" id="IPR016130">
    <property type="entry name" value="Tyr_Pase_AS"/>
</dbReference>
<organism evidence="1 2">
    <name type="scientific">Amphiplicatus metriothermophilus</name>
    <dbReference type="NCBI Taxonomy" id="1519374"/>
    <lineage>
        <taxon>Bacteria</taxon>
        <taxon>Pseudomonadati</taxon>
        <taxon>Pseudomonadota</taxon>
        <taxon>Alphaproteobacteria</taxon>
        <taxon>Parvularculales</taxon>
        <taxon>Parvularculaceae</taxon>
        <taxon>Amphiplicatus</taxon>
    </lineage>
</organism>
<sequence length="183" mass="19590">MSSLAKVHEMVAAAQPARVVSLLSPEDSFPVLGGYDDGRHHRIGVHDIREPMDGLVAPDGDHVRALIGFLEGWRPEAPLLVHCWAGVSRSTATAFIAACLHNPDTDEHEIAMTLRAASPTAWPNARIVAFADELLARKGRMIEAVEAIGPGAPALEAEPFAIPARFGARPVSPADEEQQGRGR</sequence>
<evidence type="ECO:0008006" key="3">
    <source>
        <dbReference type="Google" id="ProtNLM"/>
    </source>
</evidence>
<accession>A0A239Q002</accession>
<evidence type="ECO:0000313" key="2">
    <source>
        <dbReference type="Proteomes" id="UP000198346"/>
    </source>
</evidence>
<dbReference type="Proteomes" id="UP000198346">
    <property type="component" value="Unassembled WGS sequence"/>
</dbReference>
<dbReference type="EMBL" id="FZQA01000012">
    <property type="protein sequence ID" value="SNT75929.1"/>
    <property type="molecule type" value="Genomic_DNA"/>
</dbReference>
<dbReference type="SUPFAM" id="SSF52799">
    <property type="entry name" value="(Phosphotyrosine protein) phosphatases II"/>
    <property type="match status" value="1"/>
</dbReference>
<dbReference type="PROSITE" id="PS00383">
    <property type="entry name" value="TYR_PHOSPHATASE_1"/>
    <property type="match status" value="1"/>
</dbReference>
<dbReference type="AlphaFoldDB" id="A0A239Q002"/>